<reference evidence="1 2" key="1">
    <citation type="submission" date="2019-05" db="EMBL/GenBank/DDBJ databases">
        <title>Another draft genome of Portunus trituberculatus and its Hox gene families provides insights of decapod evolution.</title>
        <authorList>
            <person name="Jeong J.-H."/>
            <person name="Song I."/>
            <person name="Kim S."/>
            <person name="Choi T."/>
            <person name="Kim D."/>
            <person name="Ryu S."/>
            <person name="Kim W."/>
        </authorList>
    </citation>
    <scope>NUCLEOTIDE SEQUENCE [LARGE SCALE GENOMIC DNA]</scope>
    <source>
        <tissue evidence="1">Muscle</tissue>
    </source>
</reference>
<keyword evidence="2" id="KW-1185">Reference proteome</keyword>
<dbReference type="EMBL" id="VSRR010051340">
    <property type="protein sequence ID" value="MPC79519.1"/>
    <property type="molecule type" value="Genomic_DNA"/>
</dbReference>
<organism evidence="1 2">
    <name type="scientific">Portunus trituberculatus</name>
    <name type="common">Swimming crab</name>
    <name type="synonym">Neptunus trituberculatus</name>
    <dbReference type="NCBI Taxonomy" id="210409"/>
    <lineage>
        <taxon>Eukaryota</taxon>
        <taxon>Metazoa</taxon>
        <taxon>Ecdysozoa</taxon>
        <taxon>Arthropoda</taxon>
        <taxon>Crustacea</taxon>
        <taxon>Multicrustacea</taxon>
        <taxon>Malacostraca</taxon>
        <taxon>Eumalacostraca</taxon>
        <taxon>Eucarida</taxon>
        <taxon>Decapoda</taxon>
        <taxon>Pleocyemata</taxon>
        <taxon>Brachyura</taxon>
        <taxon>Eubrachyura</taxon>
        <taxon>Portunoidea</taxon>
        <taxon>Portunidae</taxon>
        <taxon>Portuninae</taxon>
        <taxon>Portunus</taxon>
    </lineage>
</organism>
<name>A0A5B7ICB4_PORTR</name>
<proteinExistence type="predicted"/>
<comment type="caution">
    <text evidence="1">The sequence shown here is derived from an EMBL/GenBank/DDBJ whole genome shotgun (WGS) entry which is preliminary data.</text>
</comment>
<gene>
    <name evidence="1" type="ORF">E2C01_074048</name>
</gene>
<dbReference type="Proteomes" id="UP000324222">
    <property type="component" value="Unassembled WGS sequence"/>
</dbReference>
<protein>
    <submittedName>
        <fullName evidence="1">Uncharacterized protein</fullName>
    </submittedName>
</protein>
<accession>A0A5B7ICB4</accession>
<evidence type="ECO:0000313" key="1">
    <source>
        <dbReference type="EMBL" id="MPC79519.1"/>
    </source>
</evidence>
<sequence length="64" mass="7388">MVSCRVYQYDDVSGDFNHHVTKSIMTVTRFLLRFNGGPFAFLLFHKPLLAEIPRDSQLFAVRLA</sequence>
<evidence type="ECO:0000313" key="2">
    <source>
        <dbReference type="Proteomes" id="UP000324222"/>
    </source>
</evidence>
<dbReference type="AlphaFoldDB" id="A0A5B7ICB4"/>